<dbReference type="AlphaFoldDB" id="A0A6A6UTV8"/>
<proteinExistence type="predicted"/>
<dbReference type="InterPro" id="IPR018620">
    <property type="entry name" value="Ubiquitin3-bd_protein_But2_C"/>
</dbReference>
<accession>A0A6A6UTV8</accession>
<reference evidence="3" key="1">
    <citation type="journal article" date="2020" name="Stud. Mycol.">
        <title>101 Dothideomycetes genomes: a test case for predicting lifestyles and emergence of pathogens.</title>
        <authorList>
            <person name="Haridas S."/>
            <person name="Albert R."/>
            <person name="Binder M."/>
            <person name="Bloem J."/>
            <person name="Labutti K."/>
            <person name="Salamov A."/>
            <person name="Andreopoulos B."/>
            <person name="Baker S."/>
            <person name="Barry K."/>
            <person name="Bills G."/>
            <person name="Bluhm B."/>
            <person name="Cannon C."/>
            <person name="Castanera R."/>
            <person name="Culley D."/>
            <person name="Daum C."/>
            <person name="Ezra D."/>
            <person name="Gonzalez J."/>
            <person name="Henrissat B."/>
            <person name="Kuo A."/>
            <person name="Liang C."/>
            <person name="Lipzen A."/>
            <person name="Lutzoni F."/>
            <person name="Magnuson J."/>
            <person name="Mondo S."/>
            <person name="Nolan M."/>
            <person name="Ohm R."/>
            <person name="Pangilinan J."/>
            <person name="Park H.-J."/>
            <person name="Ramirez L."/>
            <person name="Alfaro M."/>
            <person name="Sun H."/>
            <person name="Tritt A."/>
            <person name="Yoshinaga Y."/>
            <person name="Zwiers L.-H."/>
            <person name="Turgeon B."/>
            <person name="Goodwin S."/>
            <person name="Spatafora J."/>
            <person name="Crous P."/>
            <person name="Grigoriev I."/>
        </authorList>
    </citation>
    <scope>NUCLEOTIDE SEQUENCE</scope>
    <source>
        <strain evidence="3">CBS 119925</strain>
    </source>
</reference>
<keyword evidence="1" id="KW-0732">Signal</keyword>
<evidence type="ECO:0000313" key="4">
    <source>
        <dbReference type="Proteomes" id="UP000799440"/>
    </source>
</evidence>
<evidence type="ECO:0000256" key="1">
    <source>
        <dbReference type="SAM" id="SignalP"/>
    </source>
</evidence>
<protein>
    <recommendedName>
        <fullName evidence="2">Ubiquitin 3 binding protein But2 C-terminal domain-containing protein</fullName>
    </recommendedName>
</protein>
<name>A0A6A6UTV8_9PLEO</name>
<dbReference type="PANTHER" id="PTHR39613:SF1">
    <property type="entry name" value="ANCHORED CELL WALL PROTEIN, PUTATIVE (AFU_ORTHOLOGUE AFUA_4G08960)-RELATED"/>
    <property type="match status" value="1"/>
</dbReference>
<dbReference type="Pfam" id="PF09792">
    <property type="entry name" value="But2"/>
    <property type="match status" value="1"/>
</dbReference>
<feature type="chain" id="PRO_5025534152" description="Ubiquitin 3 binding protein But2 C-terminal domain-containing protein" evidence="1">
    <location>
        <begin position="18"/>
        <end position="180"/>
    </location>
</feature>
<feature type="domain" description="Ubiquitin 3 binding protein But2 C-terminal" evidence="2">
    <location>
        <begin position="23"/>
        <end position="165"/>
    </location>
</feature>
<sequence>MRALLLVPLLLSQSAVSVLINRQFPHLIIPLDKRTPDTPLGTKYEGRVEHSVWTEISFDVPNNSATYCTLNFSLNTDPVKNAPRTLWGVAPFRFNISALEPKMDRFKDTWNNHPALKEQVGQVEVSHNGGIWVWGMSVPCLKDTVAQYVLYPDNPARDFGFSWFELDYDPPHGITYDMHG</sequence>
<dbReference type="EMBL" id="MU006630">
    <property type="protein sequence ID" value="KAF2741698.1"/>
    <property type="molecule type" value="Genomic_DNA"/>
</dbReference>
<keyword evidence="4" id="KW-1185">Reference proteome</keyword>
<dbReference type="Proteomes" id="UP000799440">
    <property type="component" value="Unassembled WGS sequence"/>
</dbReference>
<dbReference type="OrthoDB" id="4657524at2759"/>
<organism evidence="3 4">
    <name type="scientific">Sporormia fimetaria CBS 119925</name>
    <dbReference type="NCBI Taxonomy" id="1340428"/>
    <lineage>
        <taxon>Eukaryota</taxon>
        <taxon>Fungi</taxon>
        <taxon>Dikarya</taxon>
        <taxon>Ascomycota</taxon>
        <taxon>Pezizomycotina</taxon>
        <taxon>Dothideomycetes</taxon>
        <taxon>Pleosporomycetidae</taxon>
        <taxon>Pleosporales</taxon>
        <taxon>Sporormiaceae</taxon>
        <taxon>Sporormia</taxon>
    </lineage>
</organism>
<feature type="signal peptide" evidence="1">
    <location>
        <begin position="1"/>
        <end position="17"/>
    </location>
</feature>
<gene>
    <name evidence="3" type="ORF">M011DRAFT_330759</name>
</gene>
<evidence type="ECO:0000259" key="2">
    <source>
        <dbReference type="Pfam" id="PF09792"/>
    </source>
</evidence>
<dbReference type="PANTHER" id="PTHR39613">
    <property type="entry name" value="ANCHORED CELL WALL PROTEIN, PUTATIVE (AFU_ORTHOLOGUE AFUA_4G08960)-RELATED"/>
    <property type="match status" value="1"/>
</dbReference>
<evidence type="ECO:0000313" key="3">
    <source>
        <dbReference type="EMBL" id="KAF2741698.1"/>
    </source>
</evidence>